<keyword evidence="1" id="KW-0812">Transmembrane</keyword>
<accession>A0A2W2APN3</accession>
<evidence type="ECO:0000313" key="2">
    <source>
        <dbReference type="EMBL" id="PZF74360.1"/>
    </source>
</evidence>
<feature type="transmembrane region" description="Helical" evidence="1">
    <location>
        <begin position="172"/>
        <end position="194"/>
    </location>
</feature>
<gene>
    <name evidence="2" type="ORF">DN068_01915</name>
</gene>
<dbReference type="RefSeq" id="WP_110997197.1">
    <property type="nucleotide sequence ID" value="NZ_QKTW01000003.1"/>
</dbReference>
<dbReference type="AlphaFoldDB" id="A0A2W2APN3"/>
<dbReference type="Proteomes" id="UP000248745">
    <property type="component" value="Unassembled WGS sequence"/>
</dbReference>
<sequence>MIQIPNFLFLLCAAFVIMLVATWLMRKQSQFFFTKDPVRRKFSILEMEFPVKSFDLEYLIKGIHDLPDEADKTVTAVHRQLLVGSLLFIPALYGSIYILCMHVAVNVETPAIGRWWFVMLGWAQLVSLLLDYVENIYFWRMVGNKNIVIPKPDLSKPEIAAPSFKMIQILEIVKWGIVLIGFVCSISVMAYFWLIGNY</sequence>
<name>A0A2W2APN3_9BACT</name>
<comment type="caution">
    <text evidence="2">The sequence shown here is derived from an EMBL/GenBank/DDBJ whole genome shotgun (WGS) entry which is preliminary data.</text>
</comment>
<organism evidence="2 3">
    <name type="scientific">Taibaiella soli</name>
    <dbReference type="NCBI Taxonomy" id="1649169"/>
    <lineage>
        <taxon>Bacteria</taxon>
        <taxon>Pseudomonadati</taxon>
        <taxon>Bacteroidota</taxon>
        <taxon>Chitinophagia</taxon>
        <taxon>Chitinophagales</taxon>
        <taxon>Chitinophagaceae</taxon>
        <taxon>Taibaiella</taxon>
    </lineage>
</organism>
<keyword evidence="1" id="KW-0472">Membrane</keyword>
<evidence type="ECO:0000313" key="3">
    <source>
        <dbReference type="Proteomes" id="UP000248745"/>
    </source>
</evidence>
<keyword evidence="1" id="KW-1133">Transmembrane helix</keyword>
<keyword evidence="3" id="KW-1185">Reference proteome</keyword>
<feature type="transmembrane region" description="Helical" evidence="1">
    <location>
        <begin position="81"/>
        <end position="105"/>
    </location>
</feature>
<reference evidence="2 3" key="1">
    <citation type="submission" date="2018-06" db="EMBL/GenBank/DDBJ databases">
        <title>Mucibacter soli gen. nov., sp. nov., a new member of the family Chitinophagaceae producing mucin.</title>
        <authorList>
            <person name="Kim M.-K."/>
            <person name="Park S."/>
            <person name="Kim T.-S."/>
            <person name="Joung Y."/>
            <person name="Han J.-H."/>
            <person name="Kim S.B."/>
        </authorList>
    </citation>
    <scope>NUCLEOTIDE SEQUENCE [LARGE SCALE GENOMIC DNA]</scope>
    <source>
        <strain evidence="2 3">R1-15</strain>
    </source>
</reference>
<dbReference type="OrthoDB" id="661748at2"/>
<dbReference type="EMBL" id="QKTW01000003">
    <property type="protein sequence ID" value="PZF74360.1"/>
    <property type="molecule type" value="Genomic_DNA"/>
</dbReference>
<feature type="transmembrane region" description="Helical" evidence="1">
    <location>
        <begin position="111"/>
        <end position="133"/>
    </location>
</feature>
<protein>
    <submittedName>
        <fullName evidence="2">Uncharacterized protein</fullName>
    </submittedName>
</protein>
<proteinExistence type="predicted"/>
<evidence type="ECO:0000256" key="1">
    <source>
        <dbReference type="SAM" id="Phobius"/>
    </source>
</evidence>
<feature type="transmembrane region" description="Helical" evidence="1">
    <location>
        <begin position="6"/>
        <end position="25"/>
    </location>
</feature>